<dbReference type="PANTHER" id="PTHR43191:SF2">
    <property type="entry name" value="RRNA METHYLTRANSFERASE 3, MITOCHONDRIAL"/>
    <property type="match status" value="1"/>
</dbReference>
<keyword evidence="2 5" id="KW-0489">Methyltransferase</keyword>
<reference evidence="6" key="1">
    <citation type="submission" date="2016-10" db="EMBL/GenBank/DDBJ databases">
        <authorList>
            <person name="Varghese N."/>
            <person name="Submissions S."/>
        </authorList>
    </citation>
    <scope>NUCLEOTIDE SEQUENCE [LARGE SCALE GENOMIC DNA]</scope>
    <source>
        <strain evidence="6">CGMCC 1.6854</strain>
    </source>
</reference>
<dbReference type="InterPro" id="IPR029028">
    <property type="entry name" value="Alpha/beta_knot_MTases"/>
</dbReference>
<dbReference type="Pfam" id="PF00588">
    <property type="entry name" value="SpoU_methylase"/>
    <property type="match status" value="1"/>
</dbReference>
<dbReference type="Gene3D" id="3.30.1330.30">
    <property type="match status" value="1"/>
</dbReference>
<sequence>MKRIESEQNASIKQWKKLYTKKERDKSGQFIIEGPHLIEEALRHHVPIAHLIVEESYTLPENWNMSALDPWVVPKKIMKILSDTEHPQGVMAICRMKEQPLKPRQDGKYLLIDGVQDPGNLGTIIRTADAQGIDGVILGEGTVDVYNSKVLRSTQGSLFHLPVVKGSLDEWITDCKTEGVPVFVSALKGAKPLQEIQSSRSFALVVGNEGSGVRRESIEAADELVYIPMFGNAESLNVAVAAGIMLYELMRNRQ</sequence>
<dbReference type="Proteomes" id="UP000199544">
    <property type="component" value="Unassembled WGS sequence"/>
</dbReference>
<dbReference type="CDD" id="cd18095">
    <property type="entry name" value="SpoU-like_rRNA-MTase"/>
    <property type="match status" value="1"/>
</dbReference>
<dbReference type="SUPFAM" id="SSF75217">
    <property type="entry name" value="alpha/beta knot"/>
    <property type="match status" value="1"/>
</dbReference>
<dbReference type="InterPro" id="IPR029064">
    <property type="entry name" value="Ribosomal_eL30-like_sf"/>
</dbReference>
<dbReference type="InterPro" id="IPR001537">
    <property type="entry name" value="SpoU_MeTrfase"/>
</dbReference>
<dbReference type="PANTHER" id="PTHR43191">
    <property type="entry name" value="RRNA METHYLTRANSFERASE 3"/>
    <property type="match status" value="1"/>
</dbReference>
<evidence type="ECO:0000259" key="4">
    <source>
        <dbReference type="SMART" id="SM00967"/>
    </source>
</evidence>
<dbReference type="InterPro" id="IPR053888">
    <property type="entry name" value="MRM3-like_sub_bind"/>
</dbReference>
<evidence type="ECO:0000256" key="2">
    <source>
        <dbReference type="ARBA" id="ARBA00022603"/>
    </source>
</evidence>
<dbReference type="GO" id="GO:0032259">
    <property type="term" value="P:methylation"/>
    <property type="evidence" value="ECO:0007669"/>
    <property type="project" value="UniProtKB-KW"/>
</dbReference>
<dbReference type="AlphaFoldDB" id="A0A1G9WWV9"/>
<dbReference type="Gene3D" id="3.40.1280.10">
    <property type="match status" value="1"/>
</dbReference>
<organism evidence="5 6">
    <name type="scientific">Fictibacillus solisalsi</name>
    <dbReference type="NCBI Taxonomy" id="459525"/>
    <lineage>
        <taxon>Bacteria</taxon>
        <taxon>Bacillati</taxon>
        <taxon>Bacillota</taxon>
        <taxon>Bacilli</taxon>
        <taxon>Bacillales</taxon>
        <taxon>Fictibacillaceae</taxon>
        <taxon>Fictibacillus</taxon>
    </lineage>
</organism>
<keyword evidence="6" id="KW-1185">Reference proteome</keyword>
<dbReference type="InterPro" id="IPR029026">
    <property type="entry name" value="tRNA_m1G_MTases_N"/>
</dbReference>
<name>A0A1G9WWV9_9BACL</name>
<protein>
    <submittedName>
        <fullName evidence="5">RNA methyltransferase, TrmH family</fullName>
    </submittedName>
</protein>
<dbReference type="EMBL" id="FNHW01000001">
    <property type="protein sequence ID" value="SDM88741.1"/>
    <property type="molecule type" value="Genomic_DNA"/>
</dbReference>
<evidence type="ECO:0000313" key="5">
    <source>
        <dbReference type="EMBL" id="SDM88741.1"/>
    </source>
</evidence>
<dbReference type="GO" id="GO:0008173">
    <property type="term" value="F:RNA methyltransferase activity"/>
    <property type="evidence" value="ECO:0007669"/>
    <property type="project" value="InterPro"/>
</dbReference>
<comment type="similarity">
    <text evidence="1">Belongs to the class IV-like SAM-binding methyltransferase superfamily. RNA methyltransferase TrmH family.</text>
</comment>
<accession>A0A1G9WWV9</accession>
<evidence type="ECO:0000256" key="3">
    <source>
        <dbReference type="ARBA" id="ARBA00022679"/>
    </source>
</evidence>
<dbReference type="SUPFAM" id="SSF55315">
    <property type="entry name" value="L30e-like"/>
    <property type="match status" value="1"/>
</dbReference>
<dbReference type="STRING" id="459525.SAMN04488137_2423"/>
<dbReference type="OrthoDB" id="9794400at2"/>
<dbReference type="RefSeq" id="WP_090234871.1">
    <property type="nucleotide sequence ID" value="NZ_FNHW01000001.1"/>
</dbReference>
<dbReference type="InterPro" id="IPR013123">
    <property type="entry name" value="SpoU_subst-bd"/>
</dbReference>
<feature type="domain" description="RNA 2-O ribose methyltransferase substrate binding" evidence="4">
    <location>
        <begin position="31"/>
        <end position="100"/>
    </location>
</feature>
<keyword evidence="3 5" id="KW-0808">Transferase</keyword>
<dbReference type="SMART" id="SM00967">
    <property type="entry name" value="SpoU_sub_bind"/>
    <property type="match status" value="1"/>
</dbReference>
<evidence type="ECO:0000256" key="1">
    <source>
        <dbReference type="ARBA" id="ARBA00007228"/>
    </source>
</evidence>
<dbReference type="GO" id="GO:0005737">
    <property type="term" value="C:cytoplasm"/>
    <property type="evidence" value="ECO:0007669"/>
    <property type="project" value="UniProtKB-ARBA"/>
</dbReference>
<dbReference type="GO" id="GO:0003723">
    <property type="term" value="F:RNA binding"/>
    <property type="evidence" value="ECO:0007669"/>
    <property type="project" value="InterPro"/>
</dbReference>
<dbReference type="GO" id="GO:0006396">
    <property type="term" value="P:RNA processing"/>
    <property type="evidence" value="ECO:0007669"/>
    <property type="project" value="InterPro"/>
</dbReference>
<dbReference type="InterPro" id="IPR051259">
    <property type="entry name" value="rRNA_Methyltransferase"/>
</dbReference>
<evidence type="ECO:0000313" key="6">
    <source>
        <dbReference type="Proteomes" id="UP000199544"/>
    </source>
</evidence>
<gene>
    <name evidence="5" type="ORF">SAMN04488137_2423</name>
</gene>
<dbReference type="Pfam" id="PF22435">
    <property type="entry name" value="MRM3-like_sub_bind"/>
    <property type="match status" value="1"/>
</dbReference>
<proteinExistence type="inferred from homology"/>